<evidence type="ECO:0000256" key="6">
    <source>
        <dbReference type="ARBA" id="ARBA00023136"/>
    </source>
</evidence>
<evidence type="ECO:0000256" key="5">
    <source>
        <dbReference type="ARBA" id="ARBA00022989"/>
    </source>
</evidence>
<keyword evidence="6 8" id="KW-0472">Membrane</keyword>
<dbReference type="InterPro" id="IPR018584">
    <property type="entry name" value="GT87"/>
</dbReference>
<evidence type="ECO:0000256" key="1">
    <source>
        <dbReference type="ARBA" id="ARBA00004651"/>
    </source>
</evidence>
<reference evidence="9 10" key="1">
    <citation type="submission" date="2018-08" db="EMBL/GenBank/DDBJ databases">
        <title>Fibrisoma montanum sp. nov., isolated from Danxia mountain soil.</title>
        <authorList>
            <person name="Huang Y."/>
        </authorList>
    </citation>
    <scope>NUCLEOTIDE SEQUENCE [LARGE SCALE GENOMIC DNA]</scope>
    <source>
        <strain evidence="9 10">HYT19</strain>
    </source>
</reference>
<dbReference type="GO" id="GO:0005886">
    <property type="term" value="C:plasma membrane"/>
    <property type="evidence" value="ECO:0007669"/>
    <property type="project" value="UniProtKB-SubCell"/>
</dbReference>
<name>A0A418M0Y3_9BACT</name>
<keyword evidence="3" id="KW-0808">Transferase</keyword>
<dbReference type="EMBL" id="QXED01000008">
    <property type="protein sequence ID" value="RIV19281.1"/>
    <property type="molecule type" value="Genomic_DNA"/>
</dbReference>
<comment type="subcellular location">
    <subcellularLocation>
        <location evidence="1">Cell membrane</location>
        <topology evidence="1">Multi-pass membrane protein</topology>
    </subcellularLocation>
</comment>
<dbReference type="GO" id="GO:0016758">
    <property type="term" value="F:hexosyltransferase activity"/>
    <property type="evidence" value="ECO:0007669"/>
    <property type="project" value="InterPro"/>
</dbReference>
<sequence length="396" mass="45503">MNLSVAGMIQFFRKPLFSDFRFIFGIYAAATLFASIKAVFLFGSNNYSIFYFSLHHLIEGKSLYDVYPVEYSDHFHYAPTFAALFAPVFALPYAVGLFIWQFLFAAVWVVAVYRMPWTHGQKVFAYWFGLQELFTSVVGSQTNPLIAAISLFTFLCFEKRQPIWAAFFILLGFNIKIYSLVAAALFLLYPQKLRFLVYMVGWGVVLALLPLLFTSPEKLWWQYEMWVKQLFIKSDGDKWANTSIHRLVHLLISPNIATPAIIGTGVMLFCTVYIHVRRFGERTFRMLMVASVLIFQVIFNPVAESPTYITAVTGVICWWFVSPQTWLDRVLLLSCFVLTVLSPSDIFPGFLREQLVKPYVLKALPCVLIWFRILYLMHVPSNVPKPAPELQATVLS</sequence>
<accession>A0A418M0Y3</accession>
<dbReference type="AlphaFoldDB" id="A0A418M0Y3"/>
<evidence type="ECO:0000313" key="9">
    <source>
        <dbReference type="EMBL" id="RIV19281.1"/>
    </source>
</evidence>
<evidence type="ECO:0000256" key="2">
    <source>
        <dbReference type="ARBA" id="ARBA00022475"/>
    </source>
</evidence>
<feature type="transmembrane region" description="Helical" evidence="8">
    <location>
        <begin position="90"/>
        <end position="113"/>
    </location>
</feature>
<protein>
    <submittedName>
        <fullName evidence="9">DUF2029 domain-containing protein</fullName>
    </submittedName>
</protein>
<dbReference type="Proteomes" id="UP000283523">
    <property type="component" value="Unassembled WGS sequence"/>
</dbReference>
<feature type="transmembrane region" description="Helical" evidence="8">
    <location>
        <begin position="163"/>
        <end position="188"/>
    </location>
</feature>
<feature type="transmembrane region" description="Helical" evidence="8">
    <location>
        <begin position="305"/>
        <end position="321"/>
    </location>
</feature>
<comment type="caution">
    <text evidence="9">The sequence shown here is derived from an EMBL/GenBank/DDBJ whole genome shotgun (WGS) entry which is preliminary data.</text>
</comment>
<dbReference type="Pfam" id="PF09594">
    <property type="entry name" value="GT87"/>
    <property type="match status" value="1"/>
</dbReference>
<dbReference type="OrthoDB" id="1070018at2"/>
<keyword evidence="5 8" id="KW-1133">Transmembrane helix</keyword>
<evidence type="ECO:0000256" key="4">
    <source>
        <dbReference type="ARBA" id="ARBA00022692"/>
    </source>
</evidence>
<evidence type="ECO:0000256" key="3">
    <source>
        <dbReference type="ARBA" id="ARBA00022679"/>
    </source>
</evidence>
<feature type="transmembrane region" description="Helical" evidence="8">
    <location>
        <begin position="133"/>
        <end position="157"/>
    </location>
</feature>
<evidence type="ECO:0000313" key="10">
    <source>
        <dbReference type="Proteomes" id="UP000283523"/>
    </source>
</evidence>
<feature type="transmembrane region" description="Helical" evidence="8">
    <location>
        <begin position="330"/>
        <end position="347"/>
    </location>
</feature>
<feature type="transmembrane region" description="Helical" evidence="8">
    <location>
        <begin position="20"/>
        <end position="42"/>
    </location>
</feature>
<proteinExistence type="inferred from homology"/>
<keyword evidence="10" id="KW-1185">Reference proteome</keyword>
<organism evidence="9 10">
    <name type="scientific">Fibrisoma montanum</name>
    <dbReference type="NCBI Taxonomy" id="2305895"/>
    <lineage>
        <taxon>Bacteria</taxon>
        <taxon>Pseudomonadati</taxon>
        <taxon>Bacteroidota</taxon>
        <taxon>Cytophagia</taxon>
        <taxon>Cytophagales</taxon>
        <taxon>Spirosomataceae</taxon>
        <taxon>Fibrisoma</taxon>
    </lineage>
</organism>
<gene>
    <name evidence="9" type="ORF">DYU11_24555</name>
</gene>
<feature type="transmembrane region" description="Helical" evidence="8">
    <location>
        <begin position="195"/>
        <end position="213"/>
    </location>
</feature>
<evidence type="ECO:0000256" key="8">
    <source>
        <dbReference type="SAM" id="Phobius"/>
    </source>
</evidence>
<feature type="transmembrane region" description="Helical" evidence="8">
    <location>
        <begin position="256"/>
        <end position="276"/>
    </location>
</feature>
<keyword evidence="2" id="KW-1003">Cell membrane</keyword>
<keyword evidence="4 8" id="KW-0812">Transmembrane</keyword>
<evidence type="ECO:0000256" key="7">
    <source>
        <dbReference type="ARBA" id="ARBA00024033"/>
    </source>
</evidence>
<feature type="transmembrane region" description="Helical" evidence="8">
    <location>
        <begin position="359"/>
        <end position="377"/>
    </location>
</feature>
<comment type="similarity">
    <text evidence="7">Belongs to the glycosyltransferase 87 family.</text>
</comment>